<comment type="caution">
    <text evidence="2">The sequence shown here is derived from an EMBL/GenBank/DDBJ whole genome shotgun (WGS) entry which is preliminary data.</text>
</comment>
<evidence type="ECO:0000313" key="3">
    <source>
        <dbReference type="Proteomes" id="UP000606974"/>
    </source>
</evidence>
<gene>
    <name evidence="2" type="ORF">GJ744_000030</name>
</gene>
<protein>
    <submittedName>
        <fullName evidence="2">Uncharacterized protein</fullName>
    </submittedName>
</protein>
<organism evidence="2 3">
    <name type="scientific">Endocarpon pusillum</name>
    <dbReference type="NCBI Taxonomy" id="364733"/>
    <lineage>
        <taxon>Eukaryota</taxon>
        <taxon>Fungi</taxon>
        <taxon>Dikarya</taxon>
        <taxon>Ascomycota</taxon>
        <taxon>Pezizomycotina</taxon>
        <taxon>Eurotiomycetes</taxon>
        <taxon>Chaetothyriomycetidae</taxon>
        <taxon>Verrucariales</taxon>
        <taxon>Verrucariaceae</taxon>
        <taxon>Endocarpon</taxon>
    </lineage>
</organism>
<keyword evidence="3" id="KW-1185">Reference proteome</keyword>
<dbReference type="AlphaFoldDB" id="A0A8H7ARQ4"/>
<feature type="compositionally biased region" description="Pro residues" evidence="1">
    <location>
        <begin position="21"/>
        <end position="33"/>
    </location>
</feature>
<accession>A0A8H7ARQ4</accession>
<evidence type="ECO:0000313" key="2">
    <source>
        <dbReference type="EMBL" id="KAF7514260.1"/>
    </source>
</evidence>
<dbReference type="Proteomes" id="UP000606974">
    <property type="component" value="Unassembled WGS sequence"/>
</dbReference>
<name>A0A8H7ARQ4_9EURO</name>
<reference evidence="2" key="1">
    <citation type="submission" date="2020-02" db="EMBL/GenBank/DDBJ databases">
        <authorList>
            <person name="Palmer J.M."/>
        </authorList>
    </citation>
    <scope>NUCLEOTIDE SEQUENCE</scope>
    <source>
        <strain evidence="2">EPUS1.4</strain>
        <tissue evidence="2">Thallus</tissue>
    </source>
</reference>
<proteinExistence type="predicted"/>
<feature type="region of interest" description="Disordered" evidence="1">
    <location>
        <begin position="1"/>
        <end position="66"/>
    </location>
</feature>
<evidence type="ECO:0000256" key="1">
    <source>
        <dbReference type="SAM" id="MobiDB-lite"/>
    </source>
</evidence>
<feature type="compositionally biased region" description="Low complexity" evidence="1">
    <location>
        <begin position="34"/>
        <end position="57"/>
    </location>
</feature>
<dbReference type="EMBL" id="JAACFV010000001">
    <property type="protein sequence ID" value="KAF7514260.1"/>
    <property type="molecule type" value="Genomic_DNA"/>
</dbReference>
<sequence>MKLKSPKLPPTAAELDFSLPSPAPSPSPRPSPRPCRGQSPIITTTPLLSTHHSLQLLPRPPLRGRQHNYYQRGRLKRDLSGTSTLIRRQGNPAPLLMTFSCNPPNQWSSHRFLTDVYLCIEDRSSNLSLDSYHFRGHPSRL</sequence>